<dbReference type="Proteomes" id="UP000714275">
    <property type="component" value="Unassembled WGS sequence"/>
</dbReference>
<feature type="non-terminal residue" evidence="1">
    <location>
        <position position="204"/>
    </location>
</feature>
<name>A0A9P7CX68_9AGAM</name>
<evidence type="ECO:0008006" key="3">
    <source>
        <dbReference type="Google" id="ProtNLM"/>
    </source>
</evidence>
<protein>
    <recommendedName>
        <fullName evidence="3">DDE-1 domain-containing protein</fullName>
    </recommendedName>
</protein>
<comment type="caution">
    <text evidence="1">The sequence shown here is derived from an EMBL/GenBank/DDBJ whole genome shotgun (WGS) entry which is preliminary data.</text>
</comment>
<sequence>LDWSERRATRAAQKIPENWEELCERSFLQLAYTIKEEDIPSVLYINSDQTQVVYAQGFQLTWAKTGVKQISTVGNDEKCAFTIMVSISNDGTLLPLQAIYQGYSKGSCPSQSALNYKNCINAGFQFEHSNTKTYWSTHATMHSLINNIIAPYFEQKKQELGLLQTQKTIWQIDVWSVHRSEESHSWMKIHHPTIGLHYIPGGCT</sequence>
<proteinExistence type="predicted"/>
<feature type="non-terminal residue" evidence="1">
    <location>
        <position position="1"/>
    </location>
</feature>
<keyword evidence="2" id="KW-1185">Reference proteome</keyword>
<dbReference type="OrthoDB" id="3341102at2759"/>
<evidence type="ECO:0000313" key="2">
    <source>
        <dbReference type="Proteomes" id="UP000714275"/>
    </source>
</evidence>
<accession>A0A9P7CX68</accession>
<evidence type="ECO:0000313" key="1">
    <source>
        <dbReference type="EMBL" id="KAG1768438.1"/>
    </source>
</evidence>
<organism evidence="1 2">
    <name type="scientific">Suillus placidus</name>
    <dbReference type="NCBI Taxonomy" id="48579"/>
    <lineage>
        <taxon>Eukaryota</taxon>
        <taxon>Fungi</taxon>
        <taxon>Dikarya</taxon>
        <taxon>Basidiomycota</taxon>
        <taxon>Agaricomycotina</taxon>
        <taxon>Agaricomycetes</taxon>
        <taxon>Agaricomycetidae</taxon>
        <taxon>Boletales</taxon>
        <taxon>Suillineae</taxon>
        <taxon>Suillaceae</taxon>
        <taxon>Suillus</taxon>
    </lineage>
</organism>
<dbReference type="AlphaFoldDB" id="A0A9P7CX68"/>
<reference evidence="1" key="1">
    <citation type="journal article" date="2020" name="New Phytol.">
        <title>Comparative genomics reveals dynamic genome evolution in host specialist ectomycorrhizal fungi.</title>
        <authorList>
            <person name="Lofgren L.A."/>
            <person name="Nguyen N.H."/>
            <person name="Vilgalys R."/>
            <person name="Ruytinx J."/>
            <person name="Liao H.L."/>
            <person name="Branco S."/>
            <person name="Kuo A."/>
            <person name="LaButti K."/>
            <person name="Lipzen A."/>
            <person name="Andreopoulos W."/>
            <person name="Pangilinan J."/>
            <person name="Riley R."/>
            <person name="Hundley H."/>
            <person name="Na H."/>
            <person name="Barry K."/>
            <person name="Grigoriev I.V."/>
            <person name="Stajich J.E."/>
            <person name="Kennedy P.G."/>
        </authorList>
    </citation>
    <scope>NUCLEOTIDE SEQUENCE</scope>
    <source>
        <strain evidence="1">DOB743</strain>
    </source>
</reference>
<gene>
    <name evidence="1" type="ORF">EV702DRAFT_953826</name>
</gene>
<dbReference type="EMBL" id="JABBWD010000079">
    <property type="protein sequence ID" value="KAG1768438.1"/>
    <property type="molecule type" value="Genomic_DNA"/>
</dbReference>